<feature type="region of interest" description="Disordered" evidence="1">
    <location>
        <begin position="1"/>
        <end position="86"/>
    </location>
</feature>
<dbReference type="Gene3D" id="3.40.50.1460">
    <property type="match status" value="1"/>
</dbReference>
<dbReference type="GO" id="GO:0006508">
    <property type="term" value="P:proteolysis"/>
    <property type="evidence" value="ECO:0007669"/>
    <property type="project" value="InterPro"/>
</dbReference>
<feature type="compositionally biased region" description="Basic and acidic residues" evidence="1">
    <location>
        <begin position="63"/>
        <end position="73"/>
    </location>
</feature>
<proteinExistence type="predicted"/>
<dbReference type="SUPFAM" id="SSF52129">
    <property type="entry name" value="Caspase-like"/>
    <property type="match status" value="1"/>
</dbReference>
<dbReference type="InterPro" id="IPR001309">
    <property type="entry name" value="Pept_C14_p20"/>
</dbReference>
<reference evidence="3 4" key="1">
    <citation type="journal article" date="2024" name="BMC Genomics">
        <title>De novo assembly and annotation of Popillia japonica's genome with initial clues to its potential as an invasive pest.</title>
        <authorList>
            <person name="Cucini C."/>
            <person name="Boschi S."/>
            <person name="Funari R."/>
            <person name="Cardaioli E."/>
            <person name="Iannotti N."/>
            <person name="Marturano G."/>
            <person name="Paoli F."/>
            <person name="Bruttini M."/>
            <person name="Carapelli A."/>
            <person name="Frati F."/>
            <person name="Nardi F."/>
        </authorList>
    </citation>
    <scope>NUCLEOTIDE SEQUENCE [LARGE SCALE GENOMIC DNA]</scope>
    <source>
        <strain evidence="3">DMR45628</strain>
    </source>
</reference>
<feature type="domain" description="Caspase family p20" evidence="2">
    <location>
        <begin position="93"/>
        <end position="133"/>
    </location>
</feature>
<accession>A0AAW1KJG5</accession>
<dbReference type="GO" id="GO:0004197">
    <property type="term" value="F:cysteine-type endopeptidase activity"/>
    <property type="evidence" value="ECO:0007669"/>
    <property type="project" value="InterPro"/>
</dbReference>
<dbReference type="InterPro" id="IPR029030">
    <property type="entry name" value="Caspase-like_dom_sf"/>
</dbReference>
<dbReference type="AlphaFoldDB" id="A0AAW1KJG5"/>
<dbReference type="Proteomes" id="UP001458880">
    <property type="component" value="Unassembled WGS sequence"/>
</dbReference>
<sequence length="174" mass="19801">MENNSQSRVVTDAGHKGQHKSEELPENDESSGPSSISDLPQAKTTTADKVTTPQTTQIKKAKTPQEFDLKSDVYLEPQNTPRDDMEYERNKSDQGLVVIFNQESFLLNLSDRTGTTKDANDIICTLGRLGYNIEERYICVDFTTEQVKHKIDQRLNAQFTKSIEYTTLLPIKWK</sequence>
<evidence type="ECO:0000313" key="3">
    <source>
        <dbReference type="EMBL" id="KAK9719315.1"/>
    </source>
</evidence>
<feature type="compositionally biased region" description="Basic and acidic residues" evidence="1">
    <location>
        <begin position="13"/>
        <end position="23"/>
    </location>
</feature>
<evidence type="ECO:0000256" key="1">
    <source>
        <dbReference type="SAM" id="MobiDB-lite"/>
    </source>
</evidence>
<organism evidence="3 4">
    <name type="scientific">Popillia japonica</name>
    <name type="common">Japanese beetle</name>
    <dbReference type="NCBI Taxonomy" id="7064"/>
    <lineage>
        <taxon>Eukaryota</taxon>
        <taxon>Metazoa</taxon>
        <taxon>Ecdysozoa</taxon>
        <taxon>Arthropoda</taxon>
        <taxon>Hexapoda</taxon>
        <taxon>Insecta</taxon>
        <taxon>Pterygota</taxon>
        <taxon>Neoptera</taxon>
        <taxon>Endopterygota</taxon>
        <taxon>Coleoptera</taxon>
        <taxon>Polyphaga</taxon>
        <taxon>Scarabaeiformia</taxon>
        <taxon>Scarabaeidae</taxon>
        <taxon>Rutelinae</taxon>
        <taxon>Popillia</taxon>
    </lineage>
</organism>
<gene>
    <name evidence="3" type="ORF">QE152_g22763</name>
</gene>
<feature type="compositionally biased region" description="Polar residues" evidence="1">
    <location>
        <begin position="30"/>
        <end position="58"/>
    </location>
</feature>
<comment type="caution">
    <text evidence="3">The sequence shown here is derived from an EMBL/GenBank/DDBJ whole genome shotgun (WGS) entry which is preliminary data.</text>
</comment>
<dbReference type="EMBL" id="JASPKY010000221">
    <property type="protein sequence ID" value="KAK9719315.1"/>
    <property type="molecule type" value="Genomic_DNA"/>
</dbReference>
<evidence type="ECO:0000313" key="4">
    <source>
        <dbReference type="Proteomes" id="UP001458880"/>
    </source>
</evidence>
<name>A0AAW1KJG5_POPJA</name>
<protein>
    <recommendedName>
        <fullName evidence="2">Caspase family p20 domain-containing protein</fullName>
    </recommendedName>
</protein>
<keyword evidence="4" id="KW-1185">Reference proteome</keyword>
<evidence type="ECO:0000259" key="2">
    <source>
        <dbReference type="PROSITE" id="PS50208"/>
    </source>
</evidence>
<dbReference type="PROSITE" id="PS50208">
    <property type="entry name" value="CASPASE_P20"/>
    <property type="match status" value="1"/>
</dbReference>